<accession>A0A380FDT9</accession>
<dbReference type="EMBL" id="UHDK01000001">
    <property type="protein sequence ID" value="SUM31920.1"/>
    <property type="molecule type" value="Genomic_DNA"/>
</dbReference>
<sequence>MKQSVTFFFVLKKPYAMRMVQCDFIAVLKNCISSANTLTSQALCCLICAYMRNLYIKQKSV</sequence>
<gene>
    <name evidence="1" type="ORF">NCTC12195_01357</name>
</gene>
<dbReference type="AlphaFoldDB" id="A0A380FDT9"/>
<protein>
    <submittedName>
        <fullName evidence="1">Uncharacterized protein</fullName>
    </submittedName>
</protein>
<evidence type="ECO:0000313" key="1">
    <source>
        <dbReference type="EMBL" id="SUM31920.1"/>
    </source>
</evidence>
<reference evidence="1 2" key="1">
    <citation type="submission" date="2018-06" db="EMBL/GenBank/DDBJ databases">
        <authorList>
            <consortium name="Pathogen Informatics"/>
            <person name="Doyle S."/>
        </authorList>
    </citation>
    <scope>NUCLEOTIDE SEQUENCE [LARGE SCALE GENOMIC DNA]</scope>
    <source>
        <strain evidence="1 2">NCTC12195</strain>
    </source>
</reference>
<name>A0A380FDT9_STAGA</name>
<proteinExistence type="predicted"/>
<dbReference type="Proteomes" id="UP000255277">
    <property type="component" value="Unassembled WGS sequence"/>
</dbReference>
<evidence type="ECO:0000313" key="2">
    <source>
        <dbReference type="Proteomes" id="UP000255277"/>
    </source>
</evidence>
<organism evidence="1 2">
    <name type="scientific">Staphylococcus gallinarum</name>
    <dbReference type="NCBI Taxonomy" id="1293"/>
    <lineage>
        <taxon>Bacteria</taxon>
        <taxon>Bacillati</taxon>
        <taxon>Bacillota</taxon>
        <taxon>Bacilli</taxon>
        <taxon>Bacillales</taxon>
        <taxon>Staphylococcaceae</taxon>
        <taxon>Staphylococcus</taxon>
    </lineage>
</organism>